<evidence type="ECO:0000313" key="3">
    <source>
        <dbReference type="Proteomes" id="UP001059836"/>
    </source>
</evidence>
<feature type="transmembrane region" description="Helical" evidence="1">
    <location>
        <begin position="20"/>
        <end position="41"/>
    </location>
</feature>
<keyword evidence="1" id="KW-0812">Transmembrane</keyword>
<evidence type="ECO:0000256" key="1">
    <source>
        <dbReference type="SAM" id="Phobius"/>
    </source>
</evidence>
<evidence type="ECO:0000313" key="2">
    <source>
        <dbReference type="EMBL" id="QHN36377.1"/>
    </source>
</evidence>
<dbReference type="Proteomes" id="UP001059836">
    <property type="component" value="Chromosome"/>
</dbReference>
<protein>
    <recommendedName>
        <fullName evidence="4">Mce-associated membrane protein</fullName>
    </recommendedName>
</protein>
<sequence length="167" mass="17663">MRPPIPAAVRRPIIGTRTAITALVSALLVVAVLAAVVTVAARDGDPVVDRDDLRASSGRVVAAVFSVAAGSWKADRNRASALVTADFAESYGDLLQGPPQSGVRSVVWRPTSSSIIESGRDWGETLTAFDVVTTPESGEPVTTTHTLWVRLAESAGTWKLSRVWEVA</sequence>
<keyword evidence="1" id="KW-0472">Membrane</keyword>
<keyword evidence="3" id="KW-1185">Reference proteome</keyword>
<keyword evidence="1" id="KW-1133">Transmembrane helix</keyword>
<dbReference type="EMBL" id="CP045809">
    <property type="protein sequence ID" value="QHN36377.1"/>
    <property type="molecule type" value="Genomic_DNA"/>
</dbReference>
<accession>A0ABX6IL03</accession>
<dbReference type="RefSeq" id="WP_213244633.1">
    <property type="nucleotide sequence ID" value="NZ_CP045806.1"/>
</dbReference>
<gene>
    <name evidence="2" type="ORF">GII31_17325</name>
</gene>
<name>A0ABX6IL03_9ACTN</name>
<proteinExistence type="predicted"/>
<organism evidence="2 3">
    <name type="scientific">Gordonia pseudamarae</name>
    <dbReference type="NCBI Taxonomy" id="2831662"/>
    <lineage>
        <taxon>Bacteria</taxon>
        <taxon>Bacillati</taxon>
        <taxon>Actinomycetota</taxon>
        <taxon>Actinomycetes</taxon>
        <taxon>Mycobacteriales</taxon>
        <taxon>Gordoniaceae</taxon>
        <taxon>Gordonia</taxon>
    </lineage>
</organism>
<evidence type="ECO:0008006" key="4">
    <source>
        <dbReference type="Google" id="ProtNLM"/>
    </source>
</evidence>
<reference evidence="2" key="1">
    <citation type="journal article" date="2021" name="Nat. Microbiol.">
        <title>Cocultivation of an ultrasmall environmental parasitic bacterium with lytic ability against bacteria associated with wastewater foams.</title>
        <authorList>
            <person name="Batinovic S."/>
            <person name="Rose J.J.A."/>
            <person name="Ratcliffe J."/>
            <person name="Seviour R.J."/>
            <person name="Petrovski S."/>
        </authorList>
    </citation>
    <scope>NUCLEOTIDE SEQUENCE</scope>
    <source>
        <strain evidence="2">CON9</strain>
    </source>
</reference>